<dbReference type="Proteomes" id="UP001180020">
    <property type="component" value="Unassembled WGS sequence"/>
</dbReference>
<accession>A0AAV9F1X6</accession>
<sequence length="78" mass="8509">MEGGGDDGWGPRSTPTTTPCTHHSLSLSLSLSKCHLKIVFLAPKCFIYPFAKSPTCIDGEIKHTLIDTRYINTNSGKD</sequence>
<name>A0AAV9F1X6_ACOCL</name>
<gene>
    <name evidence="2" type="ORF">QJS10_CPB04g01923</name>
</gene>
<organism evidence="2 3">
    <name type="scientific">Acorus calamus</name>
    <name type="common">Sweet flag</name>
    <dbReference type="NCBI Taxonomy" id="4465"/>
    <lineage>
        <taxon>Eukaryota</taxon>
        <taxon>Viridiplantae</taxon>
        <taxon>Streptophyta</taxon>
        <taxon>Embryophyta</taxon>
        <taxon>Tracheophyta</taxon>
        <taxon>Spermatophyta</taxon>
        <taxon>Magnoliopsida</taxon>
        <taxon>Liliopsida</taxon>
        <taxon>Acoraceae</taxon>
        <taxon>Acorus</taxon>
    </lineage>
</organism>
<evidence type="ECO:0000313" key="3">
    <source>
        <dbReference type="Proteomes" id="UP001180020"/>
    </source>
</evidence>
<reference evidence="2" key="2">
    <citation type="submission" date="2023-06" db="EMBL/GenBank/DDBJ databases">
        <authorList>
            <person name="Ma L."/>
            <person name="Liu K.-W."/>
            <person name="Li Z."/>
            <person name="Hsiao Y.-Y."/>
            <person name="Qi Y."/>
            <person name="Fu T."/>
            <person name="Tang G."/>
            <person name="Zhang D."/>
            <person name="Sun W.-H."/>
            <person name="Liu D.-K."/>
            <person name="Li Y."/>
            <person name="Chen G.-Z."/>
            <person name="Liu X.-D."/>
            <person name="Liao X.-Y."/>
            <person name="Jiang Y.-T."/>
            <person name="Yu X."/>
            <person name="Hao Y."/>
            <person name="Huang J."/>
            <person name="Zhao X.-W."/>
            <person name="Ke S."/>
            <person name="Chen Y.-Y."/>
            <person name="Wu W.-L."/>
            <person name="Hsu J.-L."/>
            <person name="Lin Y.-F."/>
            <person name="Huang M.-D."/>
            <person name="Li C.-Y."/>
            <person name="Huang L."/>
            <person name="Wang Z.-W."/>
            <person name="Zhao X."/>
            <person name="Zhong W.-Y."/>
            <person name="Peng D.-H."/>
            <person name="Ahmad S."/>
            <person name="Lan S."/>
            <person name="Zhang J.-S."/>
            <person name="Tsai W.-C."/>
            <person name="Van De Peer Y."/>
            <person name="Liu Z.-J."/>
        </authorList>
    </citation>
    <scope>NUCLEOTIDE SEQUENCE</scope>
    <source>
        <strain evidence="2">CP</strain>
        <tissue evidence="2">Leaves</tissue>
    </source>
</reference>
<protein>
    <submittedName>
        <fullName evidence="2">Uncharacterized protein</fullName>
    </submittedName>
</protein>
<comment type="caution">
    <text evidence="2">The sequence shown here is derived from an EMBL/GenBank/DDBJ whole genome shotgun (WGS) entry which is preliminary data.</text>
</comment>
<evidence type="ECO:0000313" key="2">
    <source>
        <dbReference type="EMBL" id="KAK1319903.1"/>
    </source>
</evidence>
<dbReference type="AlphaFoldDB" id="A0AAV9F1X6"/>
<evidence type="ECO:0000256" key="1">
    <source>
        <dbReference type="SAM" id="MobiDB-lite"/>
    </source>
</evidence>
<keyword evidence="3" id="KW-1185">Reference proteome</keyword>
<reference evidence="2" key="1">
    <citation type="journal article" date="2023" name="Nat. Commun.">
        <title>Diploid and tetraploid genomes of Acorus and the evolution of monocots.</title>
        <authorList>
            <person name="Ma L."/>
            <person name="Liu K.W."/>
            <person name="Li Z."/>
            <person name="Hsiao Y.Y."/>
            <person name="Qi Y."/>
            <person name="Fu T."/>
            <person name="Tang G.D."/>
            <person name="Zhang D."/>
            <person name="Sun W.H."/>
            <person name="Liu D.K."/>
            <person name="Li Y."/>
            <person name="Chen G.Z."/>
            <person name="Liu X.D."/>
            <person name="Liao X.Y."/>
            <person name="Jiang Y.T."/>
            <person name="Yu X."/>
            <person name="Hao Y."/>
            <person name="Huang J."/>
            <person name="Zhao X.W."/>
            <person name="Ke S."/>
            <person name="Chen Y.Y."/>
            <person name="Wu W.L."/>
            <person name="Hsu J.L."/>
            <person name="Lin Y.F."/>
            <person name="Huang M.D."/>
            <person name="Li C.Y."/>
            <person name="Huang L."/>
            <person name="Wang Z.W."/>
            <person name="Zhao X."/>
            <person name="Zhong W.Y."/>
            <person name="Peng D.H."/>
            <person name="Ahmad S."/>
            <person name="Lan S."/>
            <person name="Zhang J.S."/>
            <person name="Tsai W.C."/>
            <person name="Van de Peer Y."/>
            <person name="Liu Z.J."/>
        </authorList>
    </citation>
    <scope>NUCLEOTIDE SEQUENCE</scope>
    <source>
        <strain evidence="2">CP</strain>
    </source>
</reference>
<proteinExistence type="predicted"/>
<feature type="region of interest" description="Disordered" evidence="1">
    <location>
        <begin position="1"/>
        <end position="21"/>
    </location>
</feature>
<dbReference type="EMBL" id="JAUJYO010000004">
    <property type="protein sequence ID" value="KAK1319903.1"/>
    <property type="molecule type" value="Genomic_DNA"/>
</dbReference>